<reference evidence="1" key="2">
    <citation type="journal article" date="2015" name="Data Brief">
        <title>Shoot transcriptome of the giant reed, Arundo donax.</title>
        <authorList>
            <person name="Barrero R.A."/>
            <person name="Guerrero F.D."/>
            <person name="Moolhuijzen P."/>
            <person name="Goolsby J.A."/>
            <person name="Tidwell J."/>
            <person name="Bellgard S.E."/>
            <person name="Bellgard M.I."/>
        </authorList>
    </citation>
    <scope>NUCLEOTIDE SEQUENCE</scope>
    <source>
        <tissue evidence="1">Shoot tissue taken approximately 20 cm above the soil surface</tissue>
    </source>
</reference>
<organism evidence="1">
    <name type="scientific">Arundo donax</name>
    <name type="common">Giant reed</name>
    <name type="synonym">Donax arundinaceus</name>
    <dbReference type="NCBI Taxonomy" id="35708"/>
    <lineage>
        <taxon>Eukaryota</taxon>
        <taxon>Viridiplantae</taxon>
        <taxon>Streptophyta</taxon>
        <taxon>Embryophyta</taxon>
        <taxon>Tracheophyta</taxon>
        <taxon>Spermatophyta</taxon>
        <taxon>Magnoliopsida</taxon>
        <taxon>Liliopsida</taxon>
        <taxon>Poales</taxon>
        <taxon>Poaceae</taxon>
        <taxon>PACMAD clade</taxon>
        <taxon>Arundinoideae</taxon>
        <taxon>Arundineae</taxon>
        <taxon>Arundo</taxon>
    </lineage>
</organism>
<accession>A0A0A8YDA5</accession>
<name>A0A0A8YDA5_ARUDO</name>
<dbReference type="EMBL" id="GBRH01274046">
    <property type="protein sequence ID" value="JAD23849.1"/>
    <property type="molecule type" value="Transcribed_RNA"/>
</dbReference>
<proteinExistence type="predicted"/>
<dbReference type="AlphaFoldDB" id="A0A0A8YDA5"/>
<protein>
    <submittedName>
        <fullName evidence="1">Uncharacterized protein</fullName>
    </submittedName>
</protein>
<sequence>MTLCSSIQSVTVIQNVINQHHSQTIAGQE</sequence>
<reference evidence="1" key="1">
    <citation type="submission" date="2014-09" db="EMBL/GenBank/DDBJ databases">
        <authorList>
            <person name="Magalhaes I.L.F."/>
            <person name="Oliveira U."/>
            <person name="Santos F.R."/>
            <person name="Vidigal T.H.D.A."/>
            <person name="Brescovit A.D."/>
            <person name="Santos A.J."/>
        </authorList>
    </citation>
    <scope>NUCLEOTIDE SEQUENCE</scope>
    <source>
        <tissue evidence="1">Shoot tissue taken approximately 20 cm above the soil surface</tissue>
    </source>
</reference>
<evidence type="ECO:0000313" key="1">
    <source>
        <dbReference type="EMBL" id="JAD23849.1"/>
    </source>
</evidence>